<sequence>MRDWNSSRDDGVLGACHCLQITGMFPKIMLPDENSSAIEIFPFSISQFIFIRFSQQMNRPTHYKLRIHTGTVNASSTVERPFSIYTFLILLCLTSF</sequence>
<proteinExistence type="predicted"/>
<comment type="caution">
    <text evidence="1">The sequence shown here is derived from an EMBL/GenBank/DDBJ whole genome shotgun (WGS) entry which is preliminary data.</text>
</comment>
<evidence type="ECO:0000313" key="1">
    <source>
        <dbReference type="EMBL" id="GFR03556.1"/>
    </source>
</evidence>
<dbReference type="Proteomes" id="UP000887116">
    <property type="component" value="Unassembled WGS sequence"/>
</dbReference>
<dbReference type="AlphaFoldDB" id="A0A8X6GF13"/>
<protein>
    <submittedName>
        <fullName evidence="1">Uncharacterized protein</fullName>
    </submittedName>
</protein>
<organism evidence="1 2">
    <name type="scientific">Trichonephila clavata</name>
    <name type="common">Joro spider</name>
    <name type="synonym">Nephila clavata</name>
    <dbReference type="NCBI Taxonomy" id="2740835"/>
    <lineage>
        <taxon>Eukaryota</taxon>
        <taxon>Metazoa</taxon>
        <taxon>Ecdysozoa</taxon>
        <taxon>Arthropoda</taxon>
        <taxon>Chelicerata</taxon>
        <taxon>Arachnida</taxon>
        <taxon>Araneae</taxon>
        <taxon>Araneomorphae</taxon>
        <taxon>Entelegynae</taxon>
        <taxon>Araneoidea</taxon>
        <taxon>Nephilidae</taxon>
        <taxon>Trichonephila</taxon>
    </lineage>
</organism>
<accession>A0A8X6GF13</accession>
<keyword evidence="2" id="KW-1185">Reference proteome</keyword>
<dbReference type="EMBL" id="BMAO01005729">
    <property type="protein sequence ID" value="GFR03556.1"/>
    <property type="molecule type" value="Genomic_DNA"/>
</dbReference>
<evidence type="ECO:0000313" key="2">
    <source>
        <dbReference type="Proteomes" id="UP000887116"/>
    </source>
</evidence>
<reference evidence="1" key="1">
    <citation type="submission" date="2020-07" db="EMBL/GenBank/DDBJ databases">
        <title>Multicomponent nature underlies the extraordinary mechanical properties of spider dragline silk.</title>
        <authorList>
            <person name="Kono N."/>
            <person name="Nakamura H."/>
            <person name="Mori M."/>
            <person name="Yoshida Y."/>
            <person name="Ohtoshi R."/>
            <person name="Malay A.D."/>
            <person name="Moran D.A.P."/>
            <person name="Tomita M."/>
            <person name="Numata K."/>
            <person name="Arakawa K."/>
        </authorList>
    </citation>
    <scope>NUCLEOTIDE SEQUENCE</scope>
</reference>
<name>A0A8X6GF13_TRICU</name>
<gene>
    <name evidence="1" type="ORF">TNCT_389941</name>
</gene>